<gene>
    <name evidence="2" type="primary">BnaC03g63500D</name>
    <name evidence="2" type="ORF">GSBRNA2T00001634001</name>
</gene>
<feature type="transmembrane region" description="Helical" evidence="1">
    <location>
        <begin position="12"/>
        <end position="30"/>
    </location>
</feature>
<keyword evidence="1" id="KW-0812">Transmembrane</keyword>
<name>A0A078F492_BRANA</name>
<keyword evidence="1" id="KW-1133">Transmembrane helix</keyword>
<evidence type="ECO:0000256" key="1">
    <source>
        <dbReference type="SAM" id="Phobius"/>
    </source>
</evidence>
<dbReference type="AlphaFoldDB" id="A0A078F492"/>
<keyword evidence="3" id="KW-1185">Reference proteome</keyword>
<dbReference type="EMBL" id="LK031994">
    <property type="protein sequence ID" value="CDY09320.1"/>
    <property type="molecule type" value="Genomic_DNA"/>
</dbReference>
<dbReference type="Gramene" id="CDY09320">
    <property type="protein sequence ID" value="CDY09320"/>
    <property type="gene ID" value="GSBRNA2T00001634001"/>
</dbReference>
<evidence type="ECO:0000313" key="3">
    <source>
        <dbReference type="Proteomes" id="UP000028999"/>
    </source>
</evidence>
<proteinExistence type="predicted"/>
<dbReference type="PaxDb" id="3708-A0A078F492"/>
<dbReference type="Proteomes" id="UP000028999">
    <property type="component" value="Unassembled WGS sequence"/>
</dbReference>
<sequence length="33" mass="3475">MGSMLQGSIKFQIKCFAAALLGCAIMSVVAKWA</sequence>
<evidence type="ECO:0000313" key="2">
    <source>
        <dbReference type="EMBL" id="CDY09320.1"/>
    </source>
</evidence>
<organism evidence="2 3">
    <name type="scientific">Brassica napus</name>
    <name type="common">Rape</name>
    <dbReference type="NCBI Taxonomy" id="3708"/>
    <lineage>
        <taxon>Eukaryota</taxon>
        <taxon>Viridiplantae</taxon>
        <taxon>Streptophyta</taxon>
        <taxon>Embryophyta</taxon>
        <taxon>Tracheophyta</taxon>
        <taxon>Spermatophyta</taxon>
        <taxon>Magnoliopsida</taxon>
        <taxon>eudicotyledons</taxon>
        <taxon>Gunneridae</taxon>
        <taxon>Pentapetalae</taxon>
        <taxon>rosids</taxon>
        <taxon>malvids</taxon>
        <taxon>Brassicales</taxon>
        <taxon>Brassicaceae</taxon>
        <taxon>Brassiceae</taxon>
        <taxon>Brassica</taxon>
    </lineage>
</organism>
<keyword evidence="1" id="KW-0472">Membrane</keyword>
<dbReference type="STRING" id="3708.A0A078F492"/>
<protein>
    <submittedName>
        <fullName evidence="2">BnaC03g63500D protein</fullName>
    </submittedName>
</protein>
<accession>A0A078F492</accession>
<reference evidence="2 3" key="1">
    <citation type="journal article" date="2014" name="Science">
        <title>Plant genetics. Early allopolyploid evolution in the post-Neolithic Brassica napus oilseed genome.</title>
        <authorList>
            <person name="Chalhoub B."/>
            <person name="Denoeud F."/>
            <person name="Liu S."/>
            <person name="Parkin I.A."/>
            <person name="Tang H."/>
            <person name="Wang X."/>
            <person name="Chiquet J."/>
            <person name="Belcram H."/>
            <person name="Tong C."/>
            <person name="Samans B."/>
            <person name="Correa M."/>
            <person name="Da Silva C."/>
            <person name="Just J."/>
            <person name="Falentin C."/>
            <person name="Koh C.S."/>
            <person name="Le Clainche I."/>
            <person name="Bernard M."/>
            <person name="Bento P."/>
            <person name="Noel B."/>
            <person name="Labadie K."/>
            <person name="Alberti A."/>
            <person name="Charles M."/>
            <person name="Arnaud D."/>
            <person name="Guo H."/>
            <person name="Daviaud C."/>
            <person name="Alamery S."/>
            <person name="Jabbari K."/>
            <person name="Zhao M."/>
            <person name="Edger P.P."/>
            <person name="Chelaifa H."/>
            <person name="Tack D."/>
            <person name="Lassalle G."/>
            <person name="Mestiri I."/>
            <person name="Schnel N."/>
            <person name="Le Paslier M.C."/>
            <person name="Fan G."/>
            <person name="Renault V."/>
            <person name="Bayer P.E."/>
            <person name="Golicz A.A."/>
            <person name="Manoli S."/>
            <person name="Lee T.H."/>
            <person name="Thi V.H."/>
            <person name="Chalabi S."/>
            <person name="Hu Q."/>
            <person name="Fan C."/>
            <person name="Tollenaere R."/>
            <person name="Lu Y."/>
            <person name="Battail C."/>
            <person name="Shen J."/>
            <person name="Sidebottom C.H."/>
            <person name="Wang X."/>
            <person name="Canaguier A."/>
            <person name="Chauveau A."/>
            <person name="Berard A."/>
            <person name="Deniot G."/>
            <person name="Guan M."/>
            <person name="Liu Z."/>
            <person name="Sun F."/>
            <person name="Lim Y.P."/>
            <person name="Lyons E."/>
            <person name="Town C.D."/>
            <person name="Bancroft I."/>
            <person name="Wang X."/>
            <person name="Meng J."/>
            <person name="Ma J."/>
            <person name="Pires J.C."/>
            <person name="King G.J."/>
            <person name="Brunel D."/>
            <person name="Delourme R."/>
            <person name="Renard M."/>
            <person name="Aury J.M."/>
            <person name="Adams K.L."/>
            <person name="Batley J."/>
            <person name="Snowdon R.J."/>
            <person name="Tost J."/>
            <person name="Edwards D."/>
            <person name="Zhou Y."/>
            <person name="Hua W."/>
            <person name="Sharpe A.G."/>
            <person name="Paterson A.H."/>
            <person name="Guan C."/>
            <person name="Wincker P."/>
        </authorList>
    </citation>
    <scope>NUCLEOTIDE SEQUENCE [LARGE SCALE GENOMIC DNA]</scope>
    <source>
        <strain evidence="3">cv. Darmor-bzh</strain>
    </source>
</reference>